<evidence type="ECO:0000259" key="2">
    <source>
        <dbReference type="PROSITE" id="PS51379"/>
    </source>
</evidence>
<dbReference type="PANTHER" id="PTHR44579:SF2">
    <property type="entry name" value="OS01G0730500 PROTEIN"/>
    <property type="match status" value="1"/>
</dbReference>
<dbReference type="Gene3D" id="3.30.70.20">
    <property type="match status" value="1"/>
</dbReference>
<feature type="domain" description="4Fe-4S ferredoxin-type" evidence="2">
    <location>
        <begin position="110"/>
        <end position="140"/>
    </location>
</feature>
<proteinExistence type="predicted"/>
<accession>A0A2Z6LVI9</accession>
<dbReference type="Pfam" id="PF13370">
    <property type="entry name" value="Fer4_13"/>
    <property type="match status" value="1"/>
</dbReference>
<dbReference type="Proteomes" id="UP000242715">
    <property type="component" value="Unassembled WGS sequence"/>
</dbReference>
<reference evidence="4" key="1">
    <citation type="journal article" date="2017" name="Front. Plant Sci.">
        <title>Climate Clever Clovers: New Paradigm to Reduce the Environmental Footprint of Ruminants by Breeding Low Methanogenic Forages Utilizing Haplotype Variation.</title>
        <authorList>
            <person name="Kaur P."/>
            <person name="Appels R."/>
            <person name="Bayer P.E."/>
            <person name="Keeble-Gagnere G."/>
            <person name="Wang J."/>
            <person name="Hirakawa H."/>
            <person name="Shirasawa K."/>
            <person name="Vercoe P."/>
            <person name="Stefanova K."/>
            <person name="Durmic Z."/>
            <person name="Nichols P."/>
            <person name="Revell C."/>
            <person name="Isobe S.N."/>
            <person name="Edwards D."/>
            <person name="Erskine W."/>
        </authorList>
    </citation>
    <scope>NUCLEOTIDE SEQUENCE [LARGE SCALE GENOMIC DNA]</scope>
    <source>
        <strain evidence="4">cv. Daliak</strain>
    </source>
</reference>
<feature type="region of interest" description="Disordered" evidence="1">
    <location>
        <begin position="241"/>
        <end position="266"/>
    </location>
</feature>
<dbReference type="SUPFAM" id="SSF54862">
    <property type="entry name" value="4Fe-4S ferredoxins"/>
    <property type="match status" value="1"/>
</dbReference>
<keyword evidence="4" id="KW-1185">Reference proteome</keyword>
<gene>
    <name evidence="3" type="ORF">TSUD_304190</name>
</gene>
<dbReference type="AlphaFoldDB" id="A0A2Z6LVI9"/>
<dbReference type="InterPro" id="IPR017896">
    <property type="entry name" value="4Fe4S_Fe-S-bd"/>
</dbReference>
<evidence type="ECO:0000313" key="3">
    <source>
        <dbReference type="EMBL" id="GAU23644.1"/>
    </source>
</evidence>
<protein>
    <recommendedName>
        <fullName evidence="2">4Fe-4S ferredoxin-type domain-containing protein</fullName>
    </recommendedName>
</protein>
<dbReference type="PROSITE" id="PS51379">
    <property type="entry name" value="4FE4S_FER_2"/>
    <property type="match status" value="1"/>
</dbReference>
<dbReference type="PANTHER" id="PTHR44579">
    <property type="entry name" value="OS01G0730500 PROTEIN"/>
    <property type="match status" value="1"/>
</dbReference>
<dbReference type="EMBL" id="DF973273">
    <property type="protein sequence ID" value="GAU23644.1"/>
    <property type="molecule type" value="Genomic_DNA"/>
</dbReference>
<evidence type="ECO:0000313" key="4">
    <source>
        <dbReference type="Proteomes" id="UP000242715"/>
    </source>
</evidence>
<sequence length="266" mass="30095">MAQFLSPVYTESLKIHNPSLNLCSKSSWRKLAKATKPCTLVMQSGKRKWCGRLRVAAEDSVSPIDTTADDYYAVLGLVLSDPIQRKVYDEIHGYSLTSINPFMDDSSPKDHVFVDEFTCIGCKNCANVACNVFAIEEDFGRARVYNQHGNPDPVDCIHWTSAAQLSLLEDEMRRIERVNVALMLSGMGSASFNVFRMASSRWEKRQSKVLMKNCALKFDNNLDEDEAKEREKRAAAAARRWREYSKKGVDKPPRFKLPEAGLSKDK</sequence>
<dbReference type="OrthoDB" id="376357at2759"/>
<name>A0A2Z6LVI9_TRISU</name>
<evidence type="ECO:0000256" key="1">
    <source>
        <dbReference type="SAM" id="MobiDB-lite"/>
    </source>
</evidence>
<organism evidence="3 4">
    <name type="scientific">Trifolium subterraneum</name>
    <name type="common">Subterranean clover</name>
    <dbReference type="NCBI Taxonomy" id="3900"/>
    <lineage>
        <taxon>Eukaryota</taxon>
        <taxon>Viridiplantae</taxon>
        <taxon>Streptophyta</taxon>
        <taxon>Embryophyta</taxon>
        <taxon>Tracheophyta</taxon>
        <taxon>Spermatophyta</taxon>
        <taxon>Magnoliopsida</taxon>
        <taxon>eudicotyledons</taxon>
        <taxon>Gunneridae</taxon>
        <taxon>Pentapetalae</taxon>
        <taxon>rosids</taxon>
        <taxon>fabids</taxon>
        <taxon>Fabales</taxon>
        <taxon>Fabaceae</taxon>
        <taxon>Papilionoideae</taxon>
        <taxon>50 kb inversion clade</taxon>
        <taxon>NPAAA clade</taxon>
        <taxon>Hologalegina</taxon>
        <taxon>IRL clade</taxon>
        <taxon>Trifolieae</taxon>
        <taxon>Trifolium</taxon>
    </lineage>
</organism>